<dbReference type="Gene3D" id="3.40.50.2300">
    <property type="match status" value="2"/>
</dbReference>
<dbReference type="InterPro" id="IPR007487">
    <property type="entry name" value="ABC_transpt-TYRBP-like"/>
</dbReference>
<evidence type="ECO:0000313" key="1">
    <source>
        <dbReference type="EMBL" id="MBH5397492.1"/>
    </source>
</evidence>
<accession>A0ABS0PJW9</accession>
<dbReference type="Proteomes" id="UP000807370">
    <property type="component" value="Unassembled WGS sequence"/>
</dbReference>
<organism evidence="1 2">
    <name type="scientific">Bradyrhizobium agreste</name>
    <dbReference type="NCBI Taxonomy" id="2751811"/>
    <lineage>
        <taxon>Bacteria</taxon>
        <taxon>Pseudomonadati</taxon>
        <taxon>Pseudomonadota</taxon>
        <taxon>Alphaproteobacteria</taxon>
        <taxon>Hyphomicrobiales</taxon>
        <taxon>Nitrobacteraceae</taxon>
        <taxon>Bradyrhizobium</taxon>
    </lineage>
</organism>
<reference evidence="1 2" key="1">
    <citation type="submission" date="2020-07" db="EMBL/GenBank/DDBJ databases">
        <title>Bradyrhizobium diversity isolated from nodules of indigenous legumes of Western Australia.</title>
        <authorList>
            <person name="Klepa M.S."/>
        </authorList>
    </citation>
    <scope>NUCLEOTIDE SEQUENCE [LARGE SCALE GENOMIC DNA]</scope>
    <source>
        <strain evidence="1 2">CNPSo 4010</strain>
    </source>
</reference>
<comment type="caution">
    <text evidence="1">The sequence shown here is derived from an EMBL/GenBank/DDBJ whole genome shotgun (WGS) entry which is preliminary data.</text>
</comment>
<dbReference type="PANTHER" id="PTHR35271">
    <property type="entry name" value="ABC TRANSPORTER, SUBSTRATE-BINDING LIPOPROTEIN-RELATED"/>
    <property type="match status" value="1"/>
</dbReference>
<dbReference type="RefSeq" id="WP_197958847.1">
    <property type="nucleotide sequence ID" value="NZ_JACCHP010000003.1"/>
</dbReference>
<dbReference type="EMBL" id="JACCHP010000003">
    <property type="protein sequence ID" value="MBH5397492.1"/>
    <property type="molecule type" value="Genomic_DNA"/>
</dbReference>
<sequence length="322" mass="34878">MRRRELLLIAMLGAGYFPQVLRAQPAKGKIGYLHPVTASRNHITFSVLEAEWRRLGYVEGETVLPLAANGELQQLPALVRQLTGKGVGVIIAVGYEAVRAAASGAPNTAIVAIDLETDPLQTGLIRSVARPGGNITGLFLDTPVLAAKWIQLMREMVPDLDRIVFAWQPSAGKSQLDVALRVAQNLRVETTVVEFGVNDDFPMLLSALAGPKRTGIIQLGGPGITTVAEKFVAAAVQHNLPTLSFLGEAARRGFLMSYGPNQKDYFPRAVQLADRILHGEKAAELPVERPSKFEFVVNLRTARALNLTVPPALLVRADEVIE</sequence>
<gene>
    <name evidence="1" type="ORF">HZZ13_06755</name>
</gene>
<keyword evidence="2" id="KW-1185">Reference proteome</keyword>
<dbReference type="PANTHER" id="PTHR35271:SF1">
    <property type="entry name" value="ABC TRANSPORTER, SUBSTRATE-BINDING LIPOPROTEIN"/>
    <property type="match status" value="1"/>
</dbReference>
<dbReference type="Pfam" id="PF04392">
    <property type="entry name" value="ABC_sub_bind"/>
    <property type="match status" value="1"/>
</dbReference>
<name>A0ABS0PJW9_9BRAD</name>
<evidence type="ECO:0000313" key="2">
    <source>
        <dbReference type="Proteomes" id="UP000807370"/>
    </source>
</evidence>
<proteinExistence type="predicted"/>
<protein>
    <submittedName>
        <fullName evidence="1">ABC transporter substrate-binding protein</fullName>
    </submittedName>
</protein>
<dbReference type="CDD" id="cd06325">
    <property type="entry name" value="PBP1_ABC_unchar_transporter"/>
    <property type="match status" value="1"/>
</dbReference>